<evidence type="ECO:0000256" key="4">
    <source>
        <dbReference type="ARBA" id="ARBA00022517"/>
    </source>
</evidence>
<dbReference type="InterPro" id="IPR003772">
    <property type="entry name" value="YceD"/>
</dbReference>
<gene>
    <name evidence="6" type="ORF">IXC47_05150</name>
</gene>
<evidence type="ECO:0000256" key="2">
    <source>
        <dbReference type="ARBA" id="ARBA00010740"/>
    </source>
</evidence>
<dbReference type="Pfam" id="PF02620">
    <property type="entry name" value="YceD"/>
    <property type="match status" value="1"/>
</dbReference>
<proteinExistence type="inferred from homology"/>
<sequence>MNAFVIDAFEFSRHREQREGDVAIADLPRLAAESVNMPASLHWSLHGGTDGLGHPQLTMSVSGSVHLMCQRCMTPLKFDIASESVLVLAKNDEHADEIDALLADDTIDVIVGSKTLNVTDLIEDEALLSLPQAPKHDVCPDNAAVESAMNARKPSPFDVLKGMKQ</sequence>
<dbReference type="InterPro" id="IPR039255">
    <property type="entry name" value="YceD_bac"/>
</dbReference>
<evidence type="ECO:0000256" key="5">
    <source>
        <dbReference type="ARBA" id="ARBA00031841"/>
    </source>
</evidence>
<protein>
    <recommendedName>
        <fullName evidence="3">Large ribosomal RNA subunit accumulation protein YceD</fullName>
    </recommendedName>
    <alternativeName>
        <fullName evidence="5">23S rRNA accumulation protein YceD</fullName>
    </alternativeName>
</protein>
<comment type="similarity">
    <text evidence="2">Belongs to the DUF177 domain family.</text>
</comment>
<evidence type="ECO:0000256" key="3">
    <source>
        <dbReference type="ARBA" id="ARBA00015716"/>
    </source>
</evidence>
<reference evidence="6 7" key="1">
    <citation type="submission" date="2020-11" db="EMBL/GenBank/DDBJ databases">
        <title>WGS of Herminiimonas contaminans strain Marseille-Q4544 isolated from planarians Schmidtea mediterranea.</title>
        <authorList>
            <person name="Kangale L."/>
        </authorList>
    </citation>
    <scope>NUCLEOTIDE SEQUENCE [LARGE SCALE GENOMIC DNA]</scope>
    <source>
        <strain evidence="6 7">Marseille-Q4544</strain>
    </source>
</reference>
<dbReference type="PANTHER" id="PTHR38099:SF1">
    <property type="entry name" value="LARGE RIBOSOMAL RNA SUBUNIT ACCUMULATION PROTEIN YCED"/>
    <property type="match status" value="1"/>
</dbReference>
<evidence type="ECO:0000256" key="1">
    <source>
        <dbReference type="ARBA" id="ARBA00002868"/>
    </source>
</evidence>
<keyword evidence="7" id="KW-1185">Reference proteome</keyword>
<keyword evidence="4" id="KW-0690">Ribosome biogenesis</keyword>
<accession>A0ABS0EQD2</accession>
<dbReference type="EMBL" id="JADOEL010000003">
    <property type="protein sequence ID" value="MBF8177066.1"/>
    <property type="molecule type" value="Genomic_DNA"/>
</dbReference>
<organism evidence="6 7">
    <name type="scientific">Herminiimonas contaminans</name>
    <dbReference type="NCBI Taxonomy" id="1111140"/>
    <lineage>
        <taxon>Bacteria</taxon>
        <taxon>Pseudomonadati</taxon>
        <taxon>Pseudomonadota</taxon>
        <taxon>Betaproteobacteria</taxon>
        <taxon>Burkholderiales</taxon>
        <taxon>Oxalobacteraceae</taxon>
        <taxon>Herminiimonas</taxon>
    </lineage>
</organism>
<dbReference type="RefSeq" id="WP_175626612.1">
    <property type="nucleotide sequence ID" value="NZ_JADOEL010000003.1"/>
</dbReference>
<name>A0ABS0EQD2_9BURK</name>
<comment type="function">
    <text evidence="1">Plays a role in synthesis, processing and/or stability of 23S rRNA.</text>
</comment>
<evidence type="ECO:0000313" key="7">
    <source>
        <dbReference type="Proteomes" id="UP000657372"/>
    </source>
</evidence>
<comment type="caution">
    <text evidence="6">The sequence shown here is derived from an EMBL/GenBank/DDBJ whole genome shotgun (WGS) entry which is preliminary data.</text>
</comment>
<evidence type="ECO:0000313" key="6">
    <source>
        <dbReference type="EMBL" id="MBF8177066.1"/>
    </source>
</evidence>
<dbReference type="PANTHER" id="PTHR38099">
    <property type="entry name" value="LARGE RIBOSOMAL RNA SUBUNIT ACCUMULATION PROTEIN YCED"/>
    <property type="match status" value="1"/>
</dbReference>
<dbReference type="Proteomes" id="UP000657372">
    <property type="component" value="Unassembled WGS sequence"/>
</dbReference>